<dbReference type="RefSeq" id="WP_145363776.1">
    <property type="nucleotide sequence ID" value="NZ_CP036268.1"/>
</dbReference>
<dbReference type="AlphaFoldDB" id="A0A517R1E9"/>
<dbReference type="OrthoDB" id="681025at2"/>
<keyword evidence="3" id="KW-1185">Reference proteome</keyword>
<evidence type="ECO:0000313" key="2">
    <source>
        <dbReference type="EMBL" id="QDT37682.1"/>
    </source>
</evidence>
<evidence type="ECO:0000313" key="3">
    <source>
        <dbReference type="Proteomes" id="UP000317318"/>
    </source>
</evidence>
<dbReference type="InterPro" id="IPR053842">
    <property type="entry name" value="NikA-like"/>
</dbReference>
<proteinExistence type="predicted"/>
<feature type="region of interest" description="Disordered" evidence="1">
    <location>
        <begin position="1"/>
        <end position="24"/>
    </location>
</feature>
<gene>
    <name evidence="2" type="ORF">Pan189_20640</name>
</gene>
<dbReference type="EMBL" id="CP036268">
    <property type="protein sequence ID" value="QDT37682.1"/>
    <property type="molecule type" value="Genomic_DNA"/>
</dbReference>
<evidence type="ECO:0008006" key="4">
    <source>
        <dbReference type="Google" id="ProtNLM"/>
    </source>
</evidence>
<name>A0A517R1E9_9PLAN</name>
<accession>A0A517R1E9</accession>
<evidence type="ECO:0000256" key="1">
    <source>
        <dbReference type="SAM" id="MobiDB-lite"/>
    </source>
</evidence>
<protein>
    <recommendedName>
        <fullName evidence="4">Bacterial mobilization protein (MobC)</fullName>
    </recommendedName>
</protein>
<dbReference type="Proteomes" id="UP000317318">
    <property type="component" value="Chromosome"/>
</dbReference>
<sequence length="126" mass="14490">MAQAHRSAKRDFRPHRIGRPRKTVEELRTEEVRARLSLTEKQKLTDDARTAGLSEAEYVRRLIAGHKPQGSGRCDPRLLYELNAIGNNLNQAVRNLHAGRTQRESWEELRRQLEEALTKVAIGDVR</sequence>
<organism evidence="2 3">
    <name type="scientific">Stratiformator vulcanicus</name>
    <dbReference type="NCBI Taxonomy" id="2527980"/>
    <lineage>
        <taxon>Bacteria</taxon>
        <taxon>Pseudomonadati</taxon>
        <taxon>Planctomycetota</taxon>
        <taxon>Planctomycetia</taxon>
        <taxon>Planctomycetales</taxon>
        <taxon>Planctomycetaceae</taxon>
        <taxon>Stratiformator</taxon>
    </lineage>
</organism>
<dbReference type="KEGG" id="svp:Pan189_20640"/>
<dbReference type="Pfam" id="PF21983">
    <property type="entry name" value="NikA-like"/>
    <property type="match status" value="1"/>
</dbReference>
<feature type="compositionally biased region" description="Basic residues" evidence="1">
    <location>
        <begin position="1"/>
        <end position="21"/>
    </location>
</feature>
<reference evidence="2 3" key="1">
    <citation type="submission" date="2019-02" db="EMBL/GenBank/DDBJ databases">
        <title>Deep-cultivation of Planctomycetes and their phenomic and genomic characterization uncovers novel biology.</title>
        <authorList>
            <person name="Wiegand S."/>
            <person name="Jogler M."/>
            <person name="Boedeker C."/>
            <person name="Pinto D."/>
            <person name="Vollmers J."/>
            <person name="Rivas-Marin E."/>
            <person name="Kohn T."/>
            <person name="Peeters S.H."/>
            <person name="Heuer A."/>
            <person name="Rast P."/>
            <person name="Oberbeckmann S."/>
            <person name="Bunk B."/>
            <person name="Jeske O."/>
            <person name="Meyerdierks A."/>
            <person name="Storesund J.E."/>
            <person name="Kallscheuer N."/>
            <person name="Luecker S."/>
            <person name="Lage O.M."/>
            <person name="Pohl T."/>
            <person name="Merkel B.J."/>
            <person name="Hornburger P."/>
            <person name="Mueller R.-W."/>
            <person name="Bruemmer F."/>
            <person name="Labrenz M."/>
            <person name="Spormann A.M."/>
            <person name="Op den Camp H."/>
            <person name="Overmann J."/>
            <person name="Amann R."/>
            <person name="Jetten M.S.M."/>
            <person name="Mascher T."/>
            <person name="Medema M.H."/>
            <person name="Devos D.P."/>
            <person name="Kaster A.-K."/>
            <person name="Ovreas L."/>
            <person name="Rohde M."/>
            <person name="Galperin M.Y."/>
            <person name="Jogler C."/>
        </authorList>
    </citation>
    <scope>NUCLEOTIDE SEQUENCE [LARGE SCALE GENOMIC DNA]</scope>
    <source>
        <strain evidence="2 3">Pan189</strain>
    </source>
</reference>